<evidence type="ECO:0000313" key="3">
    <source>
        <dbReference type="EMBL" id="KKL19192.1"/>
    </source>
</evidence>
<feature type="transmembrane region" description="Helical" evidence="2">
    <location>
        <begin position="104"/>
        <end position="131"/>
    </location>
</feature>
<sequence length="156" mass="18080">MAKLPQDVEKVEEKKEELKSPEWPEGPEMISEVDVKKGNSTSVREMLERVHGKIDEFEKEVDGEFEKELEKQVKAKRNGFFMVRNRYWDQWLQKLFSQTISVKVWIIVLITILLCYGLITSIQFASILGIITGMKGVFSAADVWKRKGTTDIIDRV</sequence>
<keyword evidence="2" id="KW-0472">Membrane</keyword>
<keyword evidence="2" id="KW-1133">Transmembrane helix</keyword>
<evidence type="ECO:0000256" key="1">
    <source>
        <dbReference type="SAM" id="MobiDB-lite"/>
    </source>
</evidence>
<protein>
    <submittedName>
        <fullName evidence="3">Uncharacterized protein</fullName>
    </submittedName>
</protein>
<evidence type="ECO:0000256" key="2">
    <source>
        <dbReference type="SAM" id="Phobius"/>
    </source>
</evidence>
<name>A0A0F9BZ36_9ZZZZ</name>
<dbReference type="EMBL" id="LAZR01038579">
    <property type="protein sequence ID" value="KKL19192.1"/>
    <property type="molecule type" value="Genomic_DNA"/>
</dbReference>
<comment type="caution">
    <text evidence="3">The sequence shown here is derived from an EMBL/GenBank/DDBJ whole genome shotgun (WGS) entry which is preliminary data.</text>
</comment>
<reference evidence="3" key="1">
    <citation type="journal article" date="2015" name="Nature">
        <title>Complex archaea that bridge the gap between prokaryotes and eukaryotes.</title>
        <authorList>
            <person name="Spang A."/>
            <person name="Saw J.H."/>
            <person name="Jorgensen S.L."/>
            <person name="Zaremba-Niedzwiedzka K."/>
            <person name="Martijn J."/>
            <person name="Lind A.E."/>
            <person name="van Eijk R."/>
            <person name="Schleper C."/>
            <person name="Guy L."/>
            <person name="Ettema T.J."/>
        </authorList>
    </citation>
    <scope>NUCLEOTIDE SEQUENCE</scope>
</reference>
<feature type="region of interest" description="Disordered" evidence="1">
    <location>
        <begin position="1"/>
        <end position="29"/>
    </location>
</feature>
<keyword evidence="2" id="KW-0812">Transmembrane</keyword>
<accession>A0A0F9BZ36</accession>
<feature type="compositionally biased region" description="Basic and acidic residues" evidence="1">
    <location>
        <begin position="1"/>
        <end position="22"/>
    </location>
</feature>
<proteinExistence type="predicted"/>
<dbReference type="AlphaFoldDB" id="A0A0F9BZ36"/>
<organism evidence="3">
    <name type="scientific">marine sediment metagenome</name>
    <dbReference type="NCBI Taxonomy" id="412755"/>
    <lineage>
        <taxon>unclassified sequences</taxon>
        <taxon>metagenomes</taxon>
        <taxon>ecological metagenomes</taxon>
    </lineage>
</organism>
<gene>
    <name evidence="3" type="ORF">LCGC14_2467950</name>
</gene>